<evidence type="ECO:0000256" key="2">
    <source>
        <dbReference type="ARBA" id="ARBA00012274"/>
    </source>
</evidence>
<dbReference type="EMBL" id="QSCO01000011">
    <property type="protein sequence ID" value="RGY06649.1"/>
    <property type="molecule type" value="Genomic_DNA"/>
</dbReference>
<dbReference type="GO" id="GO:0071897">
    <property type="term" value="P:DNA biosynthetic process"/>
    <property type="evidence" value="ECO:0007669"/>
    <property type="project" value="UniProtKB-KW"/>
</dbReference>
<evidence type="ECO:0000256" key="3">
    <source>
        <dbReference type="ARBA" id="ARBA00022634"/>
    </source>
</evidence>
<accession>A0A3D1ULM0</accession>
<dbReference type="Pfam" id="PF12637">
    <property type="entry name" value="TSCPD"/>
    <property type="match status" value="1"/>
</dbReference>
<evidence type="ECO:0000259" key="6">
    <source>
        <dbReference type="Pfam" id="PF12637"/>
    </source>
</evidence>
<dbReference type="EMBL" id="JAKNDN010000005">
    <property type="protein sequence ID" value="MCG4958965.1"/>
    <property type="molecule type" value="Genomic_DNA"/>
</dbReference>
<dbReference type="GO" id="GO:0004748">
    <property type="term" value="F:ribonucleoside-diphosphate reductase activity, thioredoxin disulfide as acceptor"/>
    <property type="evidence" value="ECO:0007669"/>
    <property type="project" value="UniProtKB-EC"/>
</dbReference>
<name>A0A3D1ULM0_9BACT</name>
<dbReference type="EC" id="1.17.4.1" evidence="2"/>
<dbReference type="Proteomes" id="UP001199750">
    <property type="component" value="Unassembled WGS sequence"/>
</dbReference>
<evidence type="ECO:0000256" key="4">
    <source>
        <dbReference type="ARBA" id="ARBA00022741"/>
    </source>
</evidence>
<dbReference type="EMBL" id="QRYC01000001">
    <property type="protein sequence ID" value="RGU59041.1"/>
    <property type="molecule type" value="Genomic_DNA"/>
</dbReference>
<evidence type="ECO:0000313" key="13">
    <source>
        <dbReference type="Proteomes" id="UP000284434"/>
    </source>
</evidence>
<evidence type="ECO:0000256" key="1">
    <source>
        <dbReference type="ARBA" id="ARBA00007405"/>
    </source>
</evidence>
<dbReference type="AlphaFoldDB" id="A0A3D1ULM0"/>
<dbReference type="EMBL" id="QRYW01000049">
    <property type="protein sequence ID" value="RGV19512.1"/>
    <property type="molecule type" value="Genomic_DNA"/>
</dbReference>
<evidence type="ECO:0000313" key="9">
    <source>
        <dbReference type="EMBL" id="RGV19512.1"/>
    </source>
</evidence>
<reference evidence="11 12" key="1">
    <citation type="submission" date="2018-08" db="EMBL/GenBank/DDBJ databases">
        <title>A genome reference for cultivated species of the human gut microbiota.</title>
        <authorList>
            <person name="Zou Y."/>
            <person name="Xue W."/>
            <person name="Luo G."/>
        </authorList>
    </citation>
    <scope>NUCLEOTIDE SEQUENCE [LARGE SCALE GENOMIC DNA]</scope>
    <source>
        <strain evidence="9 11">AF14-6AC</strain>
        <strain evidence="8 12">AF16-14</strain>
        <strain evidence="10 13">OF03-11</strain>
    </source>
</reference>
<protein>
    <recommendedName>
        <fullName evidence="2">ribonucleoside-diphosphate reductase</fullName>
        <ecNumber evidence="2">1.17.4.1</ecNumber>
    </recommendedName>
</protein>
<dbReference type="OMA" id="GCAGNTQ"/>
<keyword evidence="4" id="KW-0547">Nucleotide-binding</keyword>
<evidence type="ECO:0000256" key="5">
    <source>
        <dbReference type="ARBA" id="ARBA00047754"/>
    </source>
</evidence>
<dbReference type="InterPro" id="IPR023806">
    <property type="entry name" value="CHP03905"/>
</dbReference>
<reference evidence="7" key="2">
    <citation type="submission" date="2022-01" db="EMBL/GenBank/DDBJ databases">
        <title>Collection of gut derived symbiotic bacterial strains cultured from healthy donors.</title>
        <authorList>
            <person name="Lin H."/>
            <person name="Kohout C."/>
            <person name="Waligurski E."/>
            <person name="Pamer E.G."/>
        </authorList>
    </citation>
    <scope>NUCLEOTIDE SEQUENCE</scope>
    <source>
        <strain evidence="7">DFI.1.149</strain>
    </source>
</reference>
<proteinExistence type="inferred from homology"/>
<dbReference type="Proteomes" id="UP000283426">
    <property type="component" value="Unassembled WGS sequence"/>
</dbReference>
<evidence type="ECO:0000313" key="10">
    <source>
        <dbReference type="EMBL" id="RGY06649.1"/>
    </source>
</evidence>
<dbReference type="InterPro" id="IPR024434">
    <property type="entry name" value="TSCPD_dom"/>
</dbReference>
<feature type="domain" description="TSCPD" evidence="6">
    <location>
        <begin position="8"/>
        <end position="81"/>
    </location>
</feature>
<gene>
    <name evidence="9" type="ORF">DWW24_18225</name>
    <name evidence="8" type="ORF">DWW57_01220</name>
    <name evidence="10" type="ORF">DXA53_09020</name>
    <name evidence="7" type="ORF">L0P03_03720</name>
</gene>
<dbReference type="NCBIfam" id="TIGR03905">
    <property type="entry name" value="TIGR03905_4_Cys"/>
    <property type="match status" value="1"/>
</dbReference>
<dbReference type="Proteomes" id="UP000284434">
    <property type="component" value="Unassembled WGS sequence"/>
</dbReference>
<keyword evidence="3" id="KW-0237">DNA synthesis</keyword>
<comment type="catalytic activity">
    <reaction evidence="5">
        <text>a 2'-deoxyribonucleoside 5'-diphosphate + [thioredoxin]-disulfide + H2O = a ribonucleoside 5'-diphosphate + [thioredoxin]-dithiol</text>
        <dbReference type="Rhea" id="RHEA:23252"/>
        <dbReference type="Rhea" id="RHEA-COMP:10698"/>
        <dbReference type="Rhea" id="RHEA-COMP:10700"/>
        <dbReference type="ChEBI" id="CHEBI:15377"/>
        <dbReference type="ChEBI" id="CHEBI:29950"/>
        <dbReference type="ChEBI" id="CHEBI:50058"/>
        <dbReference type="ChEBI" id="CHEBI:57930"/>
        <dbReference type="ChEBI" id="CHEBI:73316"/>
        <dbReference type="EC" id="1.17.4.1"/>
    </reaction>
</comment>
<evidence type="ECO:0000313" key="8">
    <source>
        <dbReference type="EMBL" id="RGU59041.1"/>
    </source>
</evidence>
<evidence type="ECO:0000313" key="12">
    <source>
        <dbReference type="Proteomes" id="UP000284243"/>
    </source>
</evidence>
<evidence type="ECO:0000313" key="11">
    <source>
        <dbReference type="Proteomes" id="UP000283426"/>
    </source>
</evidence>
<comment type="similarity">
    <text evidence="1">Belongs to the ribonucleoside diphosphate reductase class-2 family.</text>
</comment>
<comment type="caution">
    <text evidence="8">The sequence shown here is derived from an EMBL/GenBank/DDBJ whole genome shotgun (WGS) entry which is preliminary data.</text>
</comment>
<dbReference type="Proteomes" id="UP000284243">
    <property type="component" value="Unassembled WGS sequence"/>
</dbReference>
<dbReference type="GeneID" id="61273836"/>
<dbReference type="RefSeq" id="WP_013610922.1">
    <property type="nucleotide sequence ID" value="NZ_BAABYK010000001.1"/>
</dbReference>
<organism evidence="8 12">
    <name type="scientific">Odoribacter splanchnicus</name>
    <dbReference type="NCBI Taxonomy" id="28118"/>
    <lineage>
        <taxon>Bacteria</taxon>
        <taxon>Pseudomonadati</taxon>
        <taxon>Bacteroidota</taxon>
        <taxon>Bacteroidia</taxon>
        <taxon>Bacteroidales</taxon>
        <taxon>Odoribacteraceae</taxon>
        <taxon>Odoribacter</taxon>
    </lineage>
</organism>
<dbReference type="GO" id="GO:0000166">
    <property type="term" value="F:nucleotide binding"/>
    <property type="evidence" value="ECO:0007669"/>
    <property type="project" value="UniProtKB-KW"/>
</dbReference>
<evidence type="ECO:0000313" key="7">
    <source>
        <dbReference type="EMBL" id="MCG4958965.1"/>
    </source>
</evidence>
<sequence length="85" mass="9299">MKKSIHFIPSSLVCSVAIDLTVEDGVIREVCFEGGCSGNLQGISMLVRGMKVEEVIERLEGIQCGSKRTSCPDQLVKALKEIERC</sequence>